<dbReference type="Pfam" id="PF20684">
    <property type="entry name" value="Fung_rhodopsin"/>
    <property type="match status" value="1"/>
</dbReference>
<proteinExistence type="inferred from homology"/>
<gene>
    <name evidence="9" type="ORF">ALECFALPRED_008288</name>
</gene>
<keyword evidence="10" id="KW-1185">Reference proteome</keyword>
<evidence type="ECO:0000256" key="3">
    <source>
        <dbReference type="ARBA" id="ARBA00022989"/>
    </source>
</evidence>
<dbReference type="InterPro" id="IPR049326">
    <property type="entry name" value="Rhodopsin_dom_fungi"/>
</dbReference>
<name>A0A8H3J311_9LECA</name>
<evidence type="ECO:0000256" key="4">
    <source>
        <dbReference type="ARBA" id="ARBA00023136"/>
    </source>
</evidence>
<dbReference type="PANTHER" id="PTHR33048">
    <property type="entry name" value="PTH11-LIKE INTEGRAL MEMBRANE PROTEIN (AFU_ORTHOLOGUE AFUA_5G11245)"/>
    <property type="match status" value="1"/>
</dbReference>
<dbReference type="Proteomes" id="UP000664203">
    <property type="component" value="Unassembled WGS sequence"/>
</dbReference>
<organism evidence="9 10">
    <name type="scientific">Alectoria fallacina</name>
    <dbReference type="NCBI Taxonomy" id="1903189"/>
    <lineage>
        <taxon>Eukaryota</taxon>
        <taxon>Fungi</taxon>
        <taxon>Dikarya</taxon>
        <taxon>Ascomycota</taxon>
        <taxon>Pezizomycotina</taxon>
        <taxon>Lecanoromycetes</taxon>
        <taxon>OSLEUM clade</taxon>
        <taxon>Lecanoromycetidae</taxon>
        <taxon>Lecanorales</taxon>
        <taxon>Lecanorineae</taxon>
        <taxon>Parmeliaceae</taxon>
        <taxon>Alectoria</taxon>
    </lineage>
</organism>
<sequence>MGETPGKMYALATVLILLAATAVLLRLYARKIKKASLAWDDYMILFAMLSTIGTALCMFVGTALGNLGRHTKIAPDGSPVFNHQLEINYASLMTSTLTFGLTKLSVLLLYKRIFRGALFLAFVWTMITVIVIWTVAFFFANMLQCYPISENWTGLGGSADACIDENMMYLGQAFSDAITDLIILAMPIPCICALQLPTKQKLGVIGMFLLGILTIAASVTKLVFFYKIAVESNSGDEDFTYLFTPTLYWPMVESSLGIVGACLPLFRPVISKLSPVRSIREIISFPSMSITSSKKASTDARKLEDGDSSSSAVSSADSIYAGGDRDDGRYFHRDLQVFVPRETGEVGDVGTKRNAVEERYHAGAPKGYI</sequence>
<accession>A0A8H3J311</accession>
<feature type="domain" description="Rhodopsin" evidence="8">
    <location>
        <begin position="25"/>
        <end position="272"/>
    </location>
</feature>
<dbReference type="GO" id="GO:0016020">
    <property type="term" value="C:membrane"/>
    <property type="evidence" value="ECO:0007669"/>
    <property type="project" value="UniProtKB-SubCell"/>
</dbReference>
<feature type="transmembrane region" description="Helical" evidence="7">
    <location>
        <begin position="6"/>
        <end position="29"/>
    </location>
</feature>
<dbReference type="InterPro" id="IPR052337">
    <property type="entry name" value="SAT4-like"/>
</dbReference>
<evidence type="ECO:0000256" key="6">
    <source>
        <dbReference type="SAM" id="MobiDB-lite"/>
    </source>
</evidence>
<keyword evidence="4 7" id="KW-0472">Membrane</keyword>
<feature type="transmembrane region" description="Helical" evidence="7">
    <location>
        <begin position="177"/>
        <end position="196"/>
    </location>
</feature>
<evidence type="ECO:0000256" key="5">
    <source>
        <dbReference type="ARBA" id="ARBA00038359"/>
    </source>
</evidence>
<reference evidence="9" key="1">
    <citation type="submission" date="2021-03" db="EMBL/GenBank/DDBJ databases">
        <authorList>
            <person name="Tagirdzhanova G."/>
        </authorList>
    </citation>
    <scope>NUCLEOTIDE SEQUENCE</scope>
</reference>
<dbReference type="PANTHER" id="PTHR33048:SF134">
    <property type="entry name" value="INTEGRAL MEMBRANE PROTEIN"/>
    <property type="match status" value="1"/>
</dbReference>
<feature type="compositionally biased region" description="Low complexity" evidence="6">
    <location>
        <begin position="308"/>
        <end position="318"/>
    </location>
</feature>
<evidence type="ECO:0000313" key="10">
    <source>
        <dbReference type="Proteomes" id="UP000664203"/>
    </source>
</evidence>
<feature type="transmembrane region" description="Helical" evidence="7">
    <location>
        <begin position="87"/>
        <end position="110"/>
    </location>
</feature>
<feature type="transmembrane region" description="Helical" evidence="7">
    <location>
        <begin position="248"/>
        <end position="270"/>
    </location>
</feature>
<evidence type="ECO:0000313" key="9">
    <source>
        <dbReference type="EMBL" id="CAF9939787.1"/>
    </source>
</evidence>
<dbReference type="AlphaFoldDB" id="A0A8H3J311"/>
<feature type="transmembrane region" description="Helical" evidence="7">
    <location>
        <begin position="41"/>
        <end position="67"/>
    </location>
</feature>
<keyword evidence="3 7" id="KW-1133">Transmembrane helix</keyword>
<comment type="caution">
    <text evidence="9">The sequence shown here is derived from an EMBL/GenBank/DDBJ whole genome shotgun (WGS) entry which is preliminary data.</text>
</comment>
<feature type="transmembrane region" description="Helical" evidence="7">
    <location>
        <begin position="208"/>
        <end position="228"/>
    </location>
</feature>
<evidence type="ECO:0000256" key="7">
    <source>
        <dbReference type="SAM" id="Phobius"/>
    </source>
</evidence>
<feature type="region of interest" description="Disordered" evidence="6">
    <location>
        <begin position="299"/>
        <end position="320"/>
    </location>
</feature>
<evidence type="ECO:0000256" key="1">
    <source>
        <dbReference type="ARBA" id="ARBA00004141"/>
    </source>
</evidence>
<evidence type="ECO:0000259" key="8">
    <source>
        <dbReference type="Pfam" id="PF20684"/>
    </source>
</evidence>
<evidence type="ECO:0000256" key="2">
    <source>
        <dbReference type="ARBA" id="ARBA00022692"/>
    </source>
</evidence>
<protein>
    <recommendedName>
        <fullName evidence="8">Rhodopsin domain-containing protein</fullName>
    </recommendedName>
</protein>
<keyword evidence="2 7" id="KW-0812">Transmembrane</keyword>
<dbReference type="OrthoDB" id="5391602at2759"/>
<feature type="transmembrane region" description="Helical" evidence="7">
    <location>
        <begin position="117"/>
        <end position="140"/>
    </location>
</feature>
<dbReference type="EMBL" id="CAJPDR010000568">
    <property type="protein sequence ID" value="CAF9939787.1"/>
    <property type="molecule type" value="Genomic_DNA"/>
</dbReference>
<comment type="subcellular location">
    <subcellularLocation>
        <location evidence="1">Membrane</location>
        <topology evidence="1">Multi-pass membrane protein</topology>
    </subcellularLocation>
</comment>
<comment type="similarity">
    <text evidence="5">Belongs to the SAT4 family.</text>
</comment>